<reference evidence="1 2" key="1">
    <citation type="journal article" date="2023" name="Int. J. Syst. Evol. Microbiol.">
        <title>Terrisporobacter hibernicus sp. nov., isolated from bovine faeces in Northern Ireland.</title>
        <authorList>
            <person name="Mitchell M."/>
            <person name="Nguyen S.V."/>
            <person name="Connor M."/>
            <person name="Fairley D.J."/>
            <person name="Donoghue O."/>
            <person name="Marshall H."/>
            <person name="Koolman L."/>
            <person name="McMullan G."/>
            <person name="Schaffer K.E."/>
            <person name="McGrath J.W."/>
            <person name="Fanning S."/>
        </authorList>
    </citation>
    <scope>NUCLEOTIDE SEQUENCE [LARGE SCALE GENOMIC DNA]</scope>
    <source>
        <strain evidence="1 2">MCA3</strain>
    </source>
</reference>
<name>A0AAX2ZGV8_9FIRM</name>
<sequence length="178" mass="20192">MMKRSKKIVLVSHCILNINSKVEGLATSKACVREVIDYLYDNDYGIIQLQCPELTCMGIKRWGQSINQYNNPFYEEHCTKLAEDVIKSVRNYITNGYEVKYVIGIDKSPTCGVNLTCYGNAGGENLDFDGYETREGQGVFMDTLMKENEKYNLGLEFVGIDEEDPIKSMKDLKMIIPG</sequence>
<dbReference type="InterPro" id="IPR007553">
    <property type="entry name" value="2-thiour_desulf"/>
</dbReference>
<dbReference type="InterPro" id="IPR054648">
    <property type="entry name" value="TudS-rel"/>
</dbReference>
<dbReference type="NCBIfam" id="NF045597">
    <property type="entry name" value="TudS_rel_CD3072"/>
    <property type="match status" value="1"/>
</dbReference>
<proteinExistence type="predicted"/>
<gene>
    <name evidence="1" type="ORF">JW646_02120</name>
</gene>
<evidence type="ECO:0000313" key="1">
    <source>
        <dbReference type="EMBL" id="UEL48271.1"/>
    </source>
</evidence>
<accession>A0AAX2ZGV8</accession>
<dbReference type="KEGG" id="tem:JW646_02120"/>
<keyword evidence="2" id="KW-1185">Reference proteome</keyword>
<protein>
    <submittedName>
        <fullName evidence="1">2-thiouracil desulfurase family protein</fullName>
    </submittedName>
</protein>
<dbReference type="RefSeq" id="WP_228416406.1">
    <property type="nucleotide sequence ID" value="NZ_CP081135.1"/>
</dbReference>
<dbReference type="Pfam" id="PF04463">
    <property type="entry name" value="2-thiour_desulf"/>
    <property type="match status" value="1"/>
</dbReference>
<dbReference type="AlphaFoldDB" id="A0AAX2ZGV8"/>
<dbReference type="Proteomes" id="UP001198983">
    <property type="component" value="Chromosome"/>
</dbReference>
<dbReference type="EMBL" id="CP081135">
    <property type="protein sequence ID" value="UEL48271.1"/>
    <property type="molecule type" value="Genomic_DNA"/>
</dbReference>
<evidence type="ECO:0000313" key="2">
    <source>
        <dbReference type="Proteomes" id="UP001198983"/>
    </source>
</evidence>
<organism evidence="1 2">
    <name type="scientific">Terrisporobacter hibernicus</name>
    <dbReference type="NCBI Taxonomy" id="2813371"/>
    <lineage>
        <taxon>Bacteria</taxon>
        <taxon>Bacillati</taxon>
        <taxon>Bacillota</taxon>
        <taxon>Clostridia</taxon>
        <taxon>Peptostreptococcales</taxon>
        <taxon>Peptostreptococcaceae</taxon>
        <taxon>Terrisporobacter</taxon>
    </lineage>
</organism>